<reference evidence="2" key="2">
    <citation type="journal article" date="2023" name="Microbiol Resour">
        <title>Decontamination and Annotation of the Draft Genome Sequence of the Oomycete Lagenidium giganteum ARSEF 373.</title>
        <authorList>
            <person name="Morgan W.R."/>
            <person name="Tartar A."/>
        </authorList>
    </citation>
    <scope>NUCLEOTIDE SEQUENCE</scope>
    <source>
        <strain evidence="2">ARSEF 373</strain>
    </source>
</reference>
<keyword evidence="3" id="KW-1185">Reference proteome</keyword>
<evidence type="ECO:0000313" key="2">
    <source>
        <dbReference type="EMBL" id="DAZ97493.1"/>
    </source>
</evidence>
<name>A0AAV2YW66_9STRA</name>
<dbReference type="Pfam" id="PF22936">
    <property type="entry name" value="Pol_BBD"/>
    <property type="match status" value="1"/>
</dbReference>
<feature type="non-terminal residue" evidence="2">
    <location>
        <position position="216"/>
    </location>
</feature>
<accession>A0AAV2YW66</accession>
<feature type="domain" description="Retrovirus-related Pol polyprotein from transposon TNT 1-94-like beta-barrel" evidence="1">
    <location>
        <begin position="143"/>
        <end position="215"/>
    </location>
</feature>
<sequence>MGRTTLGGPKQLYQQHKRDWFCKKTCAEYPLEMMDATYKPKCACARSRKDMNYMVRTLPEHNGGCRSDWPQNVVKYASPKMKPALMGRYNPARVDHFAHVEELVYFACERSRDCPEKEKEARNDKGVGWSFATIGRSTGAESVLDSGASRHLVTDPTLLVRTCGEDEPPCVPPDGSERSVTMCGIVKFHTDGTDGQILELQEVYYSPGKTCNLVST</sequence>
<proteinExistence type="predicted"/>
<dbReference type="Proteomes" id="UP001146120">
    <property type="component" value="Unassembled WGS sequence"/>
</dbReference>
<evidence type="ECO:0000259" key="1">
    <source>
        <dbReference type="Pfam" id="PF22936"/>
    </source>
</evidence>
<gene>
    <name evidence="2" type="ORF">N0F65_009976</name>
</gene>
<protein>
    <recommendedName>
        <fullName evidence="1">Retrovirus-related Pol polyprotein from transposon TNT 1-94-like beta-barrel domain-containing protein</fullName>
    </recommendedName>
</protein>
<dbReference type="InterPro" id="IPR054722">
    <property type="entry name" value="PolX-like_BBD"/>
</dbReference>
<reference evidence="2" key="1">
    <citation type="submission" date="2022-11" db="EMBL/GenBank/DDBJ databases">
        <authorList>
            <person name="Morgan W.R."/>
            <person name="Tartar A."/>
        </authorList>
    </citation>
    <scope>NUCLEOTIDE SEQUENCE</scope>
    <source>
        <strain evidence="2">ARSEF 373</strain>
    </source>
</reference>
<evidence type="ECO:0000313" key="3">
    <source>
        <dbReference type="Proteomes" id="UP001146120"/>
    </source>
</evidence>
<dbReference type="EMBL" id="DAKRPA010000134">
    <property type="protein sequence ID" value="DAZ97493.1"/>
    <property type="molecule type" value="Genomic_DNA"/>
</dbReference>
<comment type="caution">
    <text evidence="2">The sequence shown here is derived from an EMBL/GenBank/DDBJ whole genome shotgun (WGS) entry which is preliminary data.</text>
</comment>
<dbReference type="AlphaFoldDB" id="A0AAV2YW66"/>
<organism evidence="2 3">
    <name type="scientific">Lagenidium giganteum</name>
    <dbReference type="NCBI Taxonomy" id="4803"/>
    <lineage>
        <taxon>Eukaryota</taxon>
        <taxon>Sar</taxon>
        <taxon>Stramenopiles</taxon>
        <taxon>Oomycota</taxon>
        <taxon>Peronosporomycetes</taxon>
        <taxon>Pythiales</taxon>
        <taxon>Pythiaceae</taxon>
    </lineage>
</organism>